<dbReference type="GO" id="GO:0000932">
    <property type="term" value="C:P-body"/>
    <property type="evidence" value="ECO:0007669"/>
    <property type="project" value="TreeGrafter"/>
</dbReference>
<dbReference type="STRING" id="1965070.A0A3S3P241"/>
<keyword evidence="4" id="KW-1185">Reference proteome</keyword>
<evidence type="ECO:0000313" key="2">
    <source>
        <dbReference type="EMBL" id="RWS06048.1"/>
    </source>
</evidence>
<proteinExistence type="predicted"/>
<evidence type="ECO:0000313" key="3">
    <source>
        <dbReference type="EMBL" id="RWS06408.1"/>
    </source>
</evidence>
<reference evidence="3" key="2">
    <citation type="submission" date="2018-11" db="EMBL/GenBank/DDBJ databases">
        <title>Trombidioid mite genomics.</title>
        <authorList>
            <person name="Dong X."/>
        </authorList>
    </citation>
    <scope>NUCLEOTIDE SEQUENCE</scope>
    <source>
        <strain evidence="3">UoL-WK</strain>
    </source>
</reference>
<comment type="caution">
    <text evidence="3">The sequence shown here is derived from an EMBL/GenBank/DDBJ whole genome shotgun (WGS) entry which is preliminary data.</text>
</comment>
<keyword evidence="3" id="KW-0378">Hydrolase</keyword>
<accession>A0A3S3P241</accession>
<dbReference type="SMART" id="SM00955">
    <property type="entry name" value="RNB"/>
    <property type="match status" value="1"/>
</dbReference>
<dbReference type="GO" id="GO:0003723">
    <property type="term" value="F:RNA binding"/>
    <property type="evidence" value="ECO:0007669"/>
    <property type="project" value="InterPro"/>
</dbReference>
<sequence length="688" mass="78737">MAEISWDFDESAKVASDCYSDTILEDVSKRQQGVIKITNANAKNVVITSRFNILVDNNRKAFNLDFHPLAPTFITKKGSITKIIAENHPRLAIGSFIGKTSENEAIIRPFDRKLPEIYTPMCNLMLSNPNYAHVVHIEKCADGTRNPLGKIVETMERSQLDYDYVVTQSLIMNEIDIRPYSADFEQNISSKNAIEQSEFENRVDLRKQIIFSIDPENTKAIDDALSCKLFDDGVYEVGVHIADVSHFVRPGTDIDEFARKRNRSIYLPGKIIQMLPDALCHNLCSLLSQEDRLAVSTFFHIAENGSIIKQWTELSVINLSKNFSYNEAERIIEDEENPANLKRESNAMRLLYTVSQKLRNKRIKDGAFTMEAQCSSFSVNKEYEAIENKPCSRLKSQLLVEEFMILTNANVANRLLNSCPKSALLLCNSQIPQKYLENLRTLCQDSWYFVNFSSLNDLQKSLYELTNEEEFEIIGQTLISLIRRSNPKSEYICSGVASAKDKNVFHSGLNTIYTHFTSPIRRYADIIVHRTFKEIILGNNETDKKCTEIISMNAFLCNARKIAAANVSRRCQKFLLKSFVNKNGPFNELSVVIAIHRKYFLVFVKRFGLYKKVYFKEMENSAEIEVITEKRNVGAFKAQLRYGDKVLQLQPLDAIWITLICDANEEKKRLNLKATINLNLMKLRINGE</sequence>
<name>A0A3S3P241_9ACAR</name>
<gene>
    <name evidence="3" type="ORF">B4U79_06372</name>
    <name evidence="2" type="ORF">B4U79_12962</name>
</gene>
<dbReference type="PANTHER" id="PTHR23355:SF9">
    <property type="entry name" value="DIS3-LIKE EXONUCLEASE 2"/>
    <property type="match status" value="1"/>
</dbReference>
<dbReference type="AlphaFoldDB" id="A0A3S3P241"/>
<evidence type="ECO:0000313" key="4">
    <source>
        <dbReference type="Proteomes" id="UP000285301"/>
    </source>
</evidence>
<evidence type="ECO:0000259" key="1">
    <source>
        <dbReference type="SMART" id="SM00955"/>
    </source>
</evidence>
<dbReference type="GO" id="GO:0006402">
    <property type="term" value="P:mRNA catabolic process"/>
    <property type="evidence" value="ECO:0007669"/>
    <property type="project" value="TreeGrafter"/>
</dbReference>
<dbReference type="GO" id="GO:0000175">
    <property type="term" value="F:3'-5'-RNA exonuclease activity"/>
    <property type="evidence" value="ECO:0007669"/>
    <property type="project" value="TreeGrafter"/>
</dbReference>
<protein>
    <submittedName>
        <fullName evidence="3">DIS3-like exonuclease 2-like isoform X1</fullName>
    </submittedName>
</protein>
<feature type="domain" description="RNB" evidence="1">
    <location>
        <begin position="202"/>
        <end position="538"/>
    </location>
</feature>
<dbReference type="InterPro" id="IPR012340">
    <property type="entry name" value="NA-bd_OB-fold"/>
</dbReference>
<dbReference type="EMBL" id="NCKU01004369">
    <property type="protein sequence ID" value="RWS06048.1"/>
    <property type="molecule type" value="Genomic_DNA"/>
</dbReference>
<keyword evidence="3" id="KW-0269">Exonuclease</keyword>
<dbReference type="Pfam" id="PF00773">
    <property type="entry name" value="RNB"/>
    <property type="match status" value="1"/>
</dbReference>
<dbReference type="OrthoDB" id="372421at2759"/>
<dbReference type="SUPFAM" id="SSF50249">
    <property type="entry name" value="Nucleic acid-binding proteins"/>
    <property type="match status" value="1"/>
</dbReference>
<dbReference type="InterPro" id="IPR001900">
    <property type="entry name" value="RNase_II/R"/>
</dbReference>
<dbReference type="InterPro" id="IPR050180">
    <property type="entry name" value="RNR_Ribonuclease"/>
</dbReference>
<dbReference type="Proteomes" id="UP000285301">
    <property type="component" value="Unassembled WGS sequence"/>
</dbReference>
<dbReference type="PANTHER" id="PTHR23355">
    <property type="entry name" value="RIBONUCLEASE"/>
    <property type="match status" value="1"/>
</dbReference>
<keyword evidence="3" id="KW-0540">Nuclease</keyword>
<dbReference type="EMBL" id="NCKU01004126">
    <property type="protein sequence ID" value="RWS06408.1"/>
    <property type="molecule type" value="Genomic_DNA"/>
</dbReference>
<organism evidence="3 4">
    <name type="scientific">Dinothrombium tinctorium</name>
    <dbReference type="NCBI Taxonomy" id="1965070"/>
    <lineage>
        <taxon>Eukaryota</taxon>
        <taxon>Metazoa</taxon>
        <taxon>Ecdysozoa</taxon>
        <taxon>Arthropoda</taxon>
        <taxon>Chelicerata</taxon>
        <taxon>Arachnida</taxon>
        <taxon>Acari</taxon>
        <taxon>Acariformes</taxon>
        <taxon>Trombidiformes</taxon>
        <taxon>Prostigmata</taxon>
        <taxon>Anystina</taxon>
        <taxon>Parasitengona</taxon>
        <taxon>Trombidioidea</taxon>
        <taxon>Trombidiidae</taxon>
        <taxon>Dinothrombium</taxon>
    </lineage>
</organism>
<reference evidence="3 4" key="1">
    <citation type="journal article" date="2018" name="Gigascience">
        <title>Genomes of trombidid mites reveal novel predicted allergens and laterally-transferred genes associated with secondary metabolism.</title>
        <authorList>
            <person name="Dong X."/>
            <person name="Chaisiri K."/>
            <person name="Xia D."/>
            <person name="Armstrong S.D."/>
            <person name="Fang Y."/>
            <person name="Donnelly M.J."/>
            <person name="Kadowaki T."/>
            <person name="McGarry J.W."/>
            <person name="Darby A.C."/>
            <person name="Makepeace B.L."/>
        </authorList>
    </citation>
    <scope>NUCLEOTIDE SEQUENCE [LARGE SCALE GENOMIC DNA]</scope>
    <source>
        <strain evidence="3">UoL-WK</strain>
    </source>
</reference>